<dbReference type="Gene3D" id="3.40.30.10">
    <property type="entry name" value="Glutaredoxin"/>
    <property type="match status" value="1"/>
</dbReference>
<keyword evidence="1" id="KW-1015">Disulfide bond</keyword>
<dbReference type="SUPFAM" id="SSF52833">
    <property type="entry name" value="Thioredoxin-like"/>
    <property type="match status" value="1"/>
</dbReference>
<dbReference type="GO" id="GO:0016209">
    <property type="term" value="F:antioxidant activity"/>
    <property type="evidence" value="ECO:0007669"/>
    <property type="project" value="InterPro"/>
</dbReference>
<dbReference type="PROSITE" id="PS51352">
    <property type="entry name" value="THIOREDOXIN_2"/>
    <property type="match status" value="1"/>
</dbReference>
<dbReference type="GO" id="GO:0016491">
    <property type="term" value="F:oxidoreductase activity"/>
    <property type="evidence" value="ECO:0007669"/>
    <property type="project" value="InterPro"/>
</dbReference>
<protein>
    <submittedName>
        <fullName evidence="3">Redoxin domain protein</fullName>
    </submittedName>
</protein>
<proteinExistence type="predicted"/>
<accession>A0A7U3YGV4</accession>
<dbReference type="PANTHER" id="PTHR42852:SF12">
    <property type="entry name" value="THIOL-DISULFIDE OXIDOREDUCTASE YKUV"/>
    <property type="match status" value="1"/>
</dbReference>
<feature type="domain" description="Thioredoxin" evidence="2">
    <location>
        <begin position="1"/>
        <end position="145"/>
    </location>
</feature>
<dbReference type="InterPro" id="IPR050553">
    <property type="entry name" value="Thioredoxin_ResA/DsbE_sf"/>
</dbReference>
<dbReference type="Pfam" id="PF00578">
    <property type="entry name" value="AhpC-TSA"/>
    <property type="match status" value="1"/>
</dbReference>
<dbReference type="EMBL" id="CP002293">
    <property type="protein sequence ID" value="ADP75543.1"/>
    <property type="molecule type" value="Genomic_DNA"/>
</dbReference>
<dbReference type="InterPro" id="IPR000866">
    <property type="entry name" value="AhpC/TSA"/>
</dbReference>
<dbReference type="InterPro" id="IPR013766">
    <property type="entry name" value="Thioredoxin_domain"/>
</dbReference>
<dbReference type="CDD" id="cd02966">
    <property type="entry name" value="TlpA_like_family"/>
    <property type="match status" value="1"/>
</dbReference>
<evidence type="ECO:0000256" key="1">
    <source>
        <dbReference type="ARBA" id="ARBA00023157"/>
    </source>
</evidence>
<reference evidence="3" key="1">
    <citation type="submission" date="2010-10" db="EMBL/GenBank/DDBJ databases">
        <title>Complete sequence of chromosome of Geobacillus sp. Y4.1MC1.</title>
        <authorList>
            <consortium name="US DOE Joint Genome Institute"/>
            <person name="Lucas S."/>
            <person name="Copeland A."/>
            <person name="Lapidus A."/>
            <person name="Cheng J.-F."/>
            <person name="Bruce D."/>
            <person name="Goodwin L."/>
            <person name="Pitluck S."/>
            <person name="Chertkov O."/>
            <person name="Zhang X."/>
            <person name="Detter J.C."/>
            <person name="Han C."/>
            <person name="Tapia R."/>
            <person name="Land M."/>
            <person name="Hauser L."/>
            <person name="Jeffries C."/>
            <person name="Kyrpides N."/>
            <person name="Ivanova N."/>
            <person name="Ovchinnikova G."/>
            <person name="Brumm P."/>
            <person name="Mead D."/>
            <person name="Woyke T."/>
        </authorList>
    </citation>
    <scope>NUCLEOTIDE SEQUENCE [LARGE SCALE GENOMIC DNA]</scope>
    <source>
        <strain evidence="3">Y4.1MC1</strain>
    </source>
</reference>
<dbReference type="AlphaFoldDB" id="A0A7U3YGV4"/>
<sequence length="154" mass="17722">MKLREPMPELTGATATLNGEVTREQLIGDKPTLIHFWSVSCHLCKEAMPQVNEFRDRYKDKLNVVSVHMPRSENDLDIELVKKVAEEHGITQPILVDNEHKITDAFENQYVPAYYVFDAEGKLRHFQAGGSGMKMLEKRVNRVLEENENAQQQQ</sequence>
<evidence type="ECO:0000259" key="2">
    <source>
        <dbReference type="PROSITE" id="PS51352"/>
    </source>
</evidence>
<dbReference type="InterPro" id="IPR036249">
    <property type="entry name" value="Thioredoxin-like_sf"/>
</dbReference>
<organism evidence="3">
    <name type="scientific">Geobacillus sp. (strain Y4.1MC1)</name>
    <dbReference type="NCBI Taxonomy" id="581103"/>
    <lineage>
        <taxon>Bacteria</taxon>
        <taxon>Bacillati</taxon>
        <taxon>Bacillota</taxon>
        <taxon>Bacilli</taxon>
        <taxon>Bacillales</taxon>
        <taxon>Anoxybacillaceae</taxon>
        <taxon>Geobacillus</taxon>
    </lineage>
</organism>
<evidence type="ECO:0000313" key="3">
    <source>
        <dbReference type="EMBL" id="ADP75543.1"/>
    </source>
</evidence>
<dbReference type="KEGG" id="gmc:GY4MC1_2848"/>
<dbReference type="PANTHER" id="PTHR42852">
    <property type="entry name" value="THIOL:DISULFIDE INTERCHANGE PROTEIN DSBE"/>
    <property type="match status" value="1"/>
</dbReference>
<name>A0A7U3YGV4_GEOS0</name>
<gene>
    <name evidence="3" type="ORF">GY4MC1_2848</name>
</gene>